<feature type="binding site" evidence="1">
    <location>
        <position position="593"/>
    </location>
    <ligand>
        <name>ATP</name>
        <dbReference type="ChEBI" id="CHEBI:30616"/>
    </ligand>
</feature>
<evidence type="ECO:0000259" key="3">
    <source>
        <dbReference type="PROSITE" id="PS50011"/>
    </source>
</evidence>
<keyword evidence="1" id="KW-0067">ATP-binding</keyword>
<gene>
    <name evidence="4" type="ORF">PCOR1329_LOCUS71481</name>
</gene>
<dbReference type="PROSITE" id="PS00107">
    <property type="entry name" value="PROTEIN_KINASE_ATP"/>
    <property type="match status" value="1"/>
</dbReference>
<feature type="region of interest" description="Disordered" evidence="2">
    <location>
        <begin position="416"/>
        <end position="449"/>
    </location>
</feature>
<accession>A0ABN9WXC6</accession>
<dbReference type="PROSITE" id="PS50011">
    <property type="entry name" value="PROTEIN_KINASE_DOM"/>
    <property type="match status" value="1"/>
</dbReference>
<organism evidence="4 5">
    <name type="scientific">Prorocentrum cordatum</name>
    <dbReference type="NCBI Taxonomy" id="2364126"/>
    <lineage>
        <taxon>Eukaryota</taxon>
        <taxon>Sar</taxon>
        <taxon>Alveolata</taxon>
        <taxon>Dinophyceae</taxon>
        <taxon>Prorocentrales</taxon>
        <taxon>Prorocentraceae</taxon>
        <taxon>Prorocentrum</taxon>
    </lineage>
</organism>
<name>A0ABN9WXC6_9DINO</name>
<dbReference type="EMBL" id="CAUYUJ010019493">
    <property type="protein sequence ID" value="CAK0891551.1"/>
    <property type="molecule type" value="Genomic_DNA"/>
</dbReference>
<comment type="caution">
    <text evidence="4">The sequence shown here is derived from an EMBL/GenBank/DDBJ whole genome shotgun (WGS) entry which is preliminary data.</text>
</comment>
<proteinExistence type="predicted"/>
<feature type="domain" description="Protein kinase" evidence="3">
    <location>
        <begin position="562"/>
        <end position="634"/>
    </location>
</feature>
<dbReference type="InterPro" id="IPR011009">
    <property type="entry name" value="Kinase-like_dom_sf"/>
</dbReference>
<dbReference type="InterPro" id="IPR017441">
    <property type="entry name" value="Protein_kinase_ATP_BS"/>
</dbReference>
<reference evidence="4" key="1">
    <citation type="submission" date="2023-10" db="EMBL/GenBank/DDBJ databases">
        <authorList>
            <person name="Chen Y."/>
            <person name="Shah S."/>
            <person name="Dougan E. K."/>
            <person name="Thang M."/>
            <person name="Chan C."/>
        </authorList>
    </citation>
    <scope>NUCLEOTIDE SEQUENCE [LARGE SCALE GENOMIC DNA]</scope>
</reference>
<feature type="compositionally biased region" description="Low complexity" evidence="2">
    <location>
        <begin position="416"/>
        <end position="433"/>
    </location>
</feature>
<dbReference type="Gene3D" id="3.30.200.20">
    <property type="entry name" value="Phosphorylase Kinase, domain 1"/>
    <property type="match status" value="1"/>
</dbReference>
<dbReference type="Proteomes" id="UP001189429">
    <property type="component" value="Unassembled WGS sequence"/>
</dbReference>
<dbReference type="InterPro" id="IPR000719">
    <property type="entry name" value="Prot_kinase_dom"/>
</dbReference>
<evidence type="ECO:0000256" key="1">
    <source>
        <dbReference type="PROSITE-ProRule" id="PRU10141"/>
    </source>
</evidence>
<sequence length="634" mass="68597">MDAECRRAGLAPSALSRWPTFTSFDFKAAFPSLFRRWMERCLPRYGIPRGYINIISALYMNCVALATCCGPAESGAFCFLFALLGGVMQGCPLSGTLWCVSMDPVVRALLVAVGDEGLLSACADDVGMLLLRLARMAQVAEVFTLVQKLANLTLAVKKCVMHLLLHKVLRIPPSTFRKADLLALTNWLQSPAPAALQAYALSVRWRAATATVTGWRTALQRLAAEAEEQLPVTRWRAGDFSPPFWALPRAIAQECASLVAGEAQLQVPARRLQTAIAAAETEKRTAAMMIRNPSSRRSLVTTLRKRLRAWGLGVPPALEARWHYLVCRRLWHWVALPRSFLPGPLGRLGLGSAAEHAGEWSRGTALRGVVLAFHIYHLHKKFFDKHGRVVPFDAASGIRLAALHRLRDRRVPAAASAQSSSAAAAPQPPAQRDAPPRPGGSGSGPSVHETKALPLEGALGAGAEGALESDFSAASFVTAFNSVLGAFVYPVRSGSRLHRGRWPSIFKSGAVPEHLAGCDTDISSRGLLDGDTDSFATLGGSYNSSAASTPNAEPGAMREADFEFLQCIGSGTFGHVYLVRKRSDEQRRLLAMKVLKKSRVADTRHRVAAAVLVESVMCAGFALVLQELNMIDDY</sequence>
<evidence type="ECO:0000313" key="4">
    <source>
        <dbReference type="EMBL" id="CAK0891551.1"/>
    </source>
</evidence>
<keyword evidence="1" id="KW-0547">Nucleotide-binding</keyword>
<protein>
    <recommendedName>
        <fullName evidence="3">Protein kinase domain-containing protein</fullName>
    </recommendedName>
</protein>
<keyword evidence="5" id="KW-1185">Reference proteome</keyword>
<dbReference type="SUPFAM" id="SSF56112">
    <property type="entry name" value="Protein kinase-like (PK-like)"/>
    <property type="match status" value="1"/>
</dbReference>
<evidence type="ECO:0000313" key="5">
    <source>
        <dbReference type="Proteomes" id="UP001189429"/>
    </source>
</evidence>
<evidence type="ECO:0000256" key="2">
    <source>
        <dbReference type="SAM" id="MobiDB-lite"/>
    </source>
</evidence>
<dbReference type="PANTHER" id="PTHR19446">
    <property type="entry name" value="REVERSE TRANSCRIPTASES"/>
    <property type="match status" value="1"/>
</dbReference>